<dbReference type="Proteomes" id="UP000887563">
    <property type="component" value="Unplaced"/>
</dbReference>
<name>A0A914MLG6_MELIC</name>
<dbReference type="AlphaFoldDB" id="A0A914MLG6"/>
<protein>
    <submittedName>
        <fullName evidence="2">Candidate secreted effector</fullName>
    </submittedName>
</protein>
<evidence type="ECO:0000313" key="1">
    <source>
        <dbReference type="Proteomes" id="UP000887563"/>
    </source>
</evidence>
<proteinExistence type="predicted"/>
<organism evidence="1 2">
    <name type="scientific">Meloidogyne incognita</name>
    <name type="common">Southern root-knot nematode worm</name>
    <name type="synonym">Oxyuris incognita</name>
    <dbReference type="NCBI Taxonomy" id="6306"/>
    <lineage>
        <taxon>Eukaryota</taxon>
        <taxon>Metazoa</taxon>
        <taxon>Ecdysozoa</taxon>
        <taxon>Nematoda</taxon>
        <taxon>Chromadorea</taxon>
        <taxon>Rhabditida</taxon>
        <taxon>Tylenchina</taxon>
        <taxon>Tylenchomorpha</taxon>
        <taxon>Tylenchoidea</taxon>
        <taxon>Meloidogynidae</taxon>
        <taxon>Meloidogyninae</taxon>
        <taxon>Meloidogyne</taxon>
        <taxon>Meloidogyne incognita group</taxon>
    </lineage>
</organism>
<keyword evidence="1" id="KW-1185">Reference proteome</keyword>
<accession>A0A914MLG6</accession>
<dbReference type="WBParaSite" id="Minc3s01699g25715">
    <property type="protein sequence ID" value="Minc3s01699g25715"/>
    <property type="gene ID" value="Minc3s01699g25715"/>
</dbReference>
<evidence type="ECO:0000313" key="2">
    <source>
        <dbReference type="WBParaSite" id="Minc3s01699g25715"/>
    </source>
</evidence>
<reference evidence="2" key="1">
    <citation type="submission" date="2022-11" db="UniProtKB">
        <authorList>
            <consortium name="WormBaseParasite"/>
        </authorList>
    </citation>
    <scope>IDENTIFICATION</scope>
</reference>
<sequence length="109" mass="12698">MYWPWRTKIGQQDVMAGDFNENKEEKQQFEQFKGKDVGLPQTKKLNFFDPKKCDGGIDPYWCKDYIKQFMLGIEGGKNKNNNKFPCPARLESLKNSDHRCCNALQQLGC</sequence>